<evidence type="ECO:0000313" key="4">
    <source>
        <dbReference type="EMBL" id="CDW29871.1"/>
    </source>
</evidence>
<keyword evidence="3" id="KW-0732">Signal</keyword>
<organism evidence="4">
    <name type="scientific">Lepeophtheirus salmonis</name>
    <name type="common">Salmon louse</name>
    <name type="synonym">Caligus salmonis</name>
    <dbReference type="NCBI Taxonomy" id="72036"/>
    <lineage>
        <taxon>Eukaryota</taxon>
        <taxon>Metazoa</taxon>
        <taxon>Ecdysozoa</taxon>
        <taxon>Arthropoda</taxon>
        <taxon>Crustacea</taxon>
        <taxon>Multicrustacea</taxon>
        <taxon>Hexanauplia</taxon>
        <taxon>Copepoda</taxon>
        <taxon>Siphonostomatoida</taxon>
        <taxon>Caligidae</taxon>
        <taxon>Lepeophtheirus</taxon>
    </lineage>
</organism>
<protein>
    <submittedName>
        <fullName evidence="4">Uncharacterized protein</fullName>
    </submittedName>
</protein>
<feature type="transmembrane region" description="Helical" evidence="2">
    <location>
        <begin position="407"/>
        <end position="433"/>
    </location>
</feature>
<feature type="region of interest" description="Disordered" evidence="1">
    <location>
        <begin position="501"/>
        <end position="529"/>
    </location>
</feature>
<reference evidence="4" key="1">
    <citation type="submission" date="2014-05" db="EMBL/GenBank/DDBJ databases">
        <authorList>
            <person name="Chronopoulou M."/>
        </authorList>
    </citation>
    <scope>NUCLEOTIDE SEQUENCE</scope>
    <source>
        <tissue evidence="4">Whole organism</tissue>
    </source>
</reference>
<dbReference type="AlphaFoldDB" id="A0A0K2TWX5"/>
<keyword evidence="2" id="KW-0472">Membrane</keyword>
<accession>A0A0K2TWX5</accession>
<name>A0A0K2TWX5_LEPSM</name>
<feature type="signal peptide" evidence="3">
    <location>
        <begin position="1"/>
        <end position="18"/>
    </location>
</feature>
<keyword evidence="2" id="KW-1133">Transmembrane helix</keyword>
<sequence length="557" mass="62984">MKLAYCLLFFIFTEVISADFKFDGSSGRPNRVKVKVGPNCNTTNIEELKILTCYCSDIKQLRLGHHTPHARKIFVRYLQTQSNGLAISNCEEVYLHSNLEWLVQNSNTHPVEYVSIEKVESLFPYEARVFDFTFQKNVSVDFRVDNIKNPVVFPTNVNNFPMFNGPIRSIHFNSISFLDFNTNGLFGVSYSEPNVTFSNCIIKTKDPGSESMKIKLSSLNIISSSIIGAGRGTFNVTVPKFKVSLSNLELISSKSFDIESLKTEFIDSSLGLQANSLRIKSRVINFINTTFDQPKTLSMIDLHPNSYNGPDILRFINVTLRDPSRGSLVTGGFSVVEYKDIFISNCLCNLHIYLLDTTISAFTLRMLPDLENLLQQDLKNNSLCYNKISQSFDRISDCDDDSSRFDIVYTSIIAVLFIGIIGIIATILVVYILNKRNRDQRIALIKDWSIALPKPKSYRETMVKFNLESVQTFSRPSSIAYAEQFNEPDIIQGLDKKEASKSDKKVQEQTENSQITKQSSTKESSTELEGRDIRTALSVIIEEDDLISLNEINVSNT</sequence>
<evidence type="ECO:0000256" key="3">
    <source>
        <dbReference type="SAM" id="SignalP"/>
    </source>
</evidence>
<evidence type="ECO:0000256" key="1">
    <source>
        <dbReference type="SAM" id="MobiDB-lite"/>
    </source>
</evidence>
<dbReference type="EMBL" id="HACA01012510">
    <property type="protein sequence ID" value="CDW29871.1"/>
    <property type="molecule type" value="Transcribed_RNA"/>
</dbReference>
<feature type="chain" id="PRO_5005488225" evidence="3">
    <location>
        <begin position="19"/>
        <end position="557"/>
    </location>
</feature>
<evidence type="ECO:0000256" key="2">
    <source>
        <dbReference type="SAM" id="Phobius"/>
    </source>
</evidence>
<feature type="compositionally biased region" description="Low complexity" evidence="1">
    <location>
        <begin position="513"/>
        <end position="523"/>
    </location>
</feature>
<keyword evidence="2" id="KW-0812">Transmembrane</keyword>
<proteinExistence type="predicted"/>